<reference evidence="2" key="2">
    <citation type="submission" date="2016-02" db="EMBL/GenBank/DDBJ databases">
        <title>Genome sequencing of Aspergillus luchuensis NBRC 4314.</title>
        <authorList>
            <person name="Yamada O."/>
        </authorList>
    </citation>
    <scope>NUCLEOTIDE SEQUENCE [LARGE SCALE GENOMIC DNA]</scope>
    <source>
        <strain evidence="2">RIB 2604</strain>
    </source>
</reference>
<organism evidence="1 2">
    <name type="scientific">Aspergillus kawachii</name>
    <name type="common">White koji mold</name>
    <name type="synonym">Aspergillus awamori var. kawachi</name>
    <dbReference type="NCBI Taxonomy" id="1069201"/>
    <lineage>
        <taxon>Eukaryota</taxon>
        <taxon>Fungi</taxon>
        <taxon>Dikarya</taxon>
        <taxon>Ascomycota</taxon>
        <taxon>Pezizomycotina</taxon>
        <taxon>Eurotiomycetes</taxon>
        <taxon>Eurotiomycetidae</taxon>
        <taxon>Eurotiales</taxon>
        <taxon>Aspergillaceae</taxon>
        <taxon>Aspergillus</taxon>
        <taxon>Aspergillus subgen. Circumdati</taxon>
    </lineage>
</organism>
<sequence>MTLTTPVFWLEIPPQPGAPKAYTSRDAISTHTLNPGSRPCLKKVLPRTRWGPPNFHMDTMTSCS</sequence>
<accession>A0A146FX34</accession>
<protein>
    <submittedName>
        <fullName evidence="1">RSC complex subunit Sfh1</fullName>
    </submittedName>
</protein>
<name>A0A146FX34_ASPKA</name>
<dbReference type="AlphaFoldDB" id="A0A146FX34"/>
<dbReference type="Proteomes" id="UP000075230">
    <property type="component" value="Unassembled WGS sequence"/>
</dbReference>
<dbReference type="EMBL" id="BCWF01000032">
    <property type="protein sequence ID" value="GAT30284.1"/>
    <property type="molecule type" value="Genomic_DNA"/>
</dbReference>
<gene>
    <name evidence="1" type="ORF">RIB2604_03302620</name>
</gene>
<comment type="caution">
    <text evidence="1">The sequence shown here is derived from an EMBL/GenBank/DDBJ whole genome shotgun (WGS) entry which is preliminary data.</text>
</comment>
<evidence type="ECO:0000313" key="1">
    <source>
        <dbReference type="EMBL" id="GAT30284.1"/>
    </source>
</evidence>
<proteinExistence type="predicted"/>
<evidence type="ECO:0000313" key="2">
    <source>
        <dbReference type="Proteomes" id="UP000075230"/>
    </source>
</evidence>
<reference evidence="1 2" key="1">
    <citation type="journal article" date="2016" name="DNA Res.">
        <title>Genome sequence of Aspergillus luchuensis NBRC 4314.</title>
        <authorList>
            <person name="Yamada O."/>
            <person name="Machida M."/>
            <person name="Hosoyama A."/>
            <person name="Goto M."/>
            <person name="Takahashi T."/>
            <person name="Futagami T."/>
            <person name="Yamagata Y."/>
            <person name="Takeuchi M."/>
            <person name="Kobayashi T."/>
            <person name="Koike H."/>
            <person name="Abe K."/>
            <person name="Asai K."/>
            <person name="Arita M."/>
            <person name="Fujita N."/>
            <person name="Fukuda K."/>
            <person name="Higa K."/>
            <person name="Horikawa H."/>
            <person name="Ishikawa T."/>
            <person name="Jinno K."/>
            <person name="Kato Y."/>
            <person name="Kirimura K."/>
            <person name="Mizutani O."/>
            <person name="Nakasone K."/>
            <person name="Sano M."/>
            <person name="Shiraishi Y."/>
            <person name="Tsukahara M."/>
            <person name="Gomi K."/>
        </authorList>
    </citation>
    <scope>NUCLEOTIDE SEQUENCE [LARGE SCALE GENOMIC DNA]</scope>
    <source>
        <strain evidence="1 2">RIB 2604</strain>
    </source>
</reference>